<dbReference type="GO" id="GO:0043565">
    <property type="term" value="F:sequence-specific DNA binding"/>
    <property type="evidence" value="ECO:0007669"/>
    <property type="project" value="InterPro"/>
</dbReference>
<dbReference type="GO" id="GO:0005634">
    <property type="term" value="C:nucleus"/>
    <property type="evidence" value="ECO:0007669"/>
    <property type="project" value="UniProtKB-SubCell"/>
</dbReference>
<dbReference type="PANTHER" id="PTHR11849">
    <property type="entry name" value="ETS"/>
    <property type="match status" value="1"/>
</dbReference>
<dbReference type="OrthoDB" id="5961210at2759"/>
<dbReference type="InterPro" id="IPR000418">
    <property type="entry name" value="Ets_dom"/>
</dbReference>
<feature type="region of interest" description="Disordered" evidence="4">
    <location>
        <begin position="121"/>
        <end position="143"/>
    </location>
</feature>
<evidence type="ECO:0000313" key="7">
    <source>
        <dbReference type="Proteomes" id="UP000030746"/>
    </source>
</evidence>
<dbReference type="SMART" id="SM00413">
    <property type="entry name" value="ETS"/>
    <property type="match status" value="1"/>
</dbReference>
<evidence type="ECO:0000256" key="4">
    <source>
        <dbReference type="SAM" id="MobiDB-lite"/>
    </source>
</evidence>
<dbReference type="Pfam" id="PF00178">
    <property type="entry name" value="Ets"/>
    <property type="match status" value="1"/>
</dbReference>
<keyword evidence="7" id="KW-1185">Reference proteome</keyword>
<feature type="domain" description="ETS" evidence="5">
    <location>
        <begin position="187"/>
        <end position="267"/>
    </location>
</feature>
<dbReference type="GeneID" id="20241993"/>
<dbReference type="PROSITE" id="PS50061">
    <property type="entry name" value="ETS_DOMAIN_3"/>
    <property type="match status" value="1"/>
</dbReference>
<dbReference type="Gene3D" id="1.10.10.10">
    <property type="entry name" value="Winged helix-like DNA-binding domain superfamily/Winged helix DNA-binding domain"/>
    <property type="match status" value="1"/>
</dbReference>
<dbReference type="CTD" id="20241993"/>
<gene>
    <name evidence="6" type="ORF">LOTGIDRAFT_172065</name>
</gene>
<dbReference type="AlphaFoldDB" id="V4B9Y5"/>
<accession>V4B9Y5</accession>
<dbReference type="EMBL" id="KB200255">
    <property type="protein sequence ID" value="ESP02407.1"/>
    <property type="molecule type" value="Genomic_DNA"/>
</dbReference>
<organism evidence="6 7">
    <name type="scientific">Lottia gigantea</name>
    <name type="common">Giant owl limpet</name>
    <dbReference type="NCBI Taxonomy" id="225164"/>
    <lineage>
        <taxon>Eukaryota</taxon>
        <taxon>Metazoa</taxon>
        <taxon>Spiralia</taxon>
        <taxon>Lophotrochozoa</taxon>
        <taxon>Mollusca</taxon>
        <taxon>Gastropoda</taxon>
        <taxon>Patellogastropoda</taxon>
        <taxon>Lottioidea</taxon>
        <taxon>Lottiidae</taxon>
        <taxon>Lottia</taxon>
    </lineage>
</organism>
<name>V4B9Y5_LOTGI</name>
<dbReference type="InterPro" id="IPR036390">
    <property type="entry name" value="WH_DNA-bd_sf"/>
</dbReference>
<dbReference type="KEGG" id="lgi:LOTGIDRAFT_172065"/>
<keyword evidence="2 3" id="KW-0238">DNA-binding</keyword>
<feature type="compositionally biased region" description="Polar residues" evidence="4">
    <location>
        <begin position="127"/>
        <end position="143"/>
    </location>
</feature>
<dbReference type="RefSeq" id="XP_009046895.1">
    <property type="nucleotide sequence ID" value="XM_009048647.1"/>
</dbReference>
<sequence length="278" mass="32541">MAVATLNQNYHYGHITSYNWQYFDGGNYTPNIPQDDNFSSLLRDAVDPSLLDGSCYDFEPTDTVLDPAIQELILQSESPVSSMLNFENPEAFMIKQEEVDSDNESVMLQHEDLDFLDRDRSVDSEDSNCYGNSPRSSTDSGYNDESNIPRFDCIYESKLCISNEVFYEDDDIDSKPYCKSNRGAKKNLLWKFILETLKDKNQKLISWQDEREGTFKFDDTVAFSRRWGAKKGKNDMNFEKLSRAIRHYYKNGLMSRISTERLVYKFNWKSVPIRYRRY</sequence>
<comment type="subcellular location">
    <subcellularLocation>
        <location evidence="3">Nucleus</location>
    </subcellularLocation>
</comment>
<keyword evidence="3" id="KW-0539">Nucleus</keyword>
<dbReference type="GO" id="GO:0030154">
    <property type="term" value="P:cell differentiation"/>
    <property type="evidence" value="ECO:0007669"/>
    <property type="project" value="TreeGrafter"/>
</dbReference>
<proteinExistence type="inferred from homology"/>
<evidence type="ECO:0000259" key="5">
    <source>
        <dbReference type="PROSITE" id="PS50061"/>
    </source>
</evidence>
<dbReference type="HOGENOM" id="CLU_1002158_0_0_1"/>
<dbReference type="InterPro" id="IPR036388">
    <property type="entry name" value="WH-like_DNA-bd_sf"/>
</dbReference>
<evidence type="ECO:0000256" key="1">
    <source>
        <dbReference type="ARBA" id="ARBA00005562"/>
    </source>
</evidence>
<dbReference type="SUPFAM" id="SSF46785">
    <property type="entry name" value="Winged helix' DNA-binding domain"/>
    <property type="match status" value="1"/>
</dbReference>
<protein>
    <recommendedName>
        <fullName evidence="5">ETS domain-containing protein</fullName>
    </recommendedName>
</protein>
<evidence type="ECO:0000313" key="6">
    <source>
        <dbReference type="EMBL" id="ESP02407.1"/>
    </source>
</evidence>
<dbReference type="Proteomes" id="UP000030746">
    <property type="component" value="Unassembled WGS sequence"/>
</dbReference>
<evidence type="ECO:0000256" key="2">
    <source>
        <dbReference type="ARBA" id="ARBA00023125"/>
    </source>
</evidence>
<evidence type="ECO:0000256" key="3">
    <source>
        <dbReference type="RuleBase" id="RU004019"/>
    </source>
</evidence>
<dbReference type="InterPro" id="IPR046328">
    <property type="entry name" value="ETS_fam"/>
</dbReference>
<reference evidence="6 7" key="1">
    <citation type="journal article" date="2013" name="Nature">
        <title>Insights into bilaterian evolution from three spiralian genomes.</title>
        <authorList>
            <person name="Simakov O."/>
            <person name="Marletaz F."/>
            <person name="Cho S.J."/>
            <person name="Edsinger-Gonzales E."/>
            <person name="Havlak P."/>
            <person name="Hellsten U."/>
            <person name="Kuo D.H."/>
            <person name="Larsson T."/>
            <person name="Lv J."/>
            <person name="Arendt D."/>
            <person name="Savage R."/>
            <person name="Osoegawa K."/>
            <person name="de Jong P."/>
            <person name="Grimwood J."/>
            <person name="Chapman J.A."/>
            <person name="Shapiro H."/>
            <person name="Aerts A."/>
            <person name="Otillar R.P."/>
            <person name="Terry A.Y."/>
            <person name="Boore J.L."/>
            <person name="Grigoriev I.V."/>
            <person name="Lindberg D.R."/>
            <person name="Seaver E.C."/>
            <person name="Weisblat D.A."/>
            <person name="Putnam N.H."/>
            <person name="Rokhsar D.S."/>
        </authorList>
    </citation>
    <scope>NUCLEOTIDE SEQUENCE [LARGE SCALE GENOMIC DNA]</scope>
</reference>
<dbReference type="STRING" id="225164.V4B9Y5"/>
<dbReference type="OMA" id="YSWRNVI"/>
<dbReference type="GO" id="GO:0000981">
    <property type="term" value="F:DNA-binding transcription factor activity, RNA polymerase II-specific"/>
    <property type="evidence" value="ECO:0007669"/>
    <property type="project" value="TreeGrafter"/>
</dbReference>
<comment type="similarity">
    <text evidence="1 3">Belongs to the ETS family.</text>
</comment>
<dbReference type="PRINTS" id="PR00454">
    <property type="entry name" value="ETSDOMAIN"/>
</dbReference>